<evidence type="ECO:0000313" key="1">
    <source>
        <dbReference type="EMBL" id="MEK8045277.1"/>
    </source>
</evidence>
<proteinExistence type="predicted"/>
<organism evidence="1 2">
    <name type="scientific">Ideonella margarita</name>
    <dbReference type="NCBI Taxonomy" id="2984191"/>
    <lineage>
        <taxon>Bacteria</taxon>
        <taxon>Pseudomonadati</taxon>
        <taxon>Pseudomonadota</taxon>
        <taxon>Betaproteobacteria</taxon>
        <taxon>Burkholderiales</taxon>
        <taxon>Sphaerotilaceae</taxon>
        <taxon>Ideonella</taxon>
    </lineage>
</organism>
<keyword evidence="2" id="KW-1185">Reference proteome</keyword>
<name>A0ABU9C4B4_9BURK</name>
<gene>
    <name evidence="1" type="ORF">AACH00_02820</name>
</gene>
<dbReference type="EMBL" id="JBBUTI010000001">
    <property type="protein sequence ID" value="MEK8045277.1"/>
    <property type="molecule type" value="Genomic_DNA"/>
</dbReference>
<accession>A0ABU9C4B4</accession>
<dbReference type="PANTHER" id="PTHR32309">
    <property type="entry name" value="TYROSINE-PROTEIN KINASE"/>
    <property type="match status" value="1"/>
</dbReference>
<dbReference type="SUPFAM" id="SSF52540">
    <property type="entry name" value="P-loop containing nucleoside triphosphate hydrolases"/>
    <property type="match status" value="1"/>
</dbReference>
<dbReference type="PANTHER" id="PTHR32309:SF13">
    <property type="entry name" value="FERRIC ENTEROBACTIN TRANSPORT PROTEIN FEPE"/>
    <property type="match status" value="1"/>
</dbReference>
<dbReference type="Proteomes" id="UP001379945">
    <property type="component" value="Unassembled WGS sequence"/>
</dbReference>
<dbReference type="Gene3D" id="3.40.50.300">
    <property type="entry name" value="P-loop containing nucleotide triphosphate hydrolases"/>
    <property type="match status" value="1"/>
</dbReference>
<reference evidence="1 2" key="1">
    <citation type="submission" date="2024-04" db="EMBL/GenBank/DDBJ databases">
        <title>Novel species of the genus Ideonella isolated from streams.</title>
        <authorList>
            <person name="Lu H."/>
        </authorList>
    </citation>
    <scope>NUCLEOTIDE SEQUENCE [LARGE SCALE GENOMIC DNA]</scope>
    <source>
        <strain evidence="1 2">LYT19W</strain>
    </source>
</reference>
<protein>
    <submittedName>
        <fullName evidence="1">Uncharacterized protein</fullName>
    </submittedName>
</protein>
<comment type="caution">
    <text evidence="1">The sequence shown here is derived from an EMBL/GenBank/DDBJ whole genome shotgun (WGS) entry which is preliminary data.</text>
</comment>
<evidence type="ECO:0000313" key="2">
    <source>
        <dbReference type="Proteomes" id="UP001379945"/>
    </source>
</evidence>
<dbReference type="InterPro" id="IPR050445">
    <property type="entry name" value="Bact_polysacc_biosynth/exp"/>
</dbReference>
<dbReference type="RefSeq" id="WP_341397420.1">
    <property type="nucleotide sequence ID" value="NZ_JBBUTI010000001.1"/>
</dbReference>
<dbReference type="InterPro" id="IPR027417">
    <property type="entry name" value="P-loop_NTPase"/>
</dbReference>
<sequence length="196" mass="20238">MSKLDSLMIQRTALALRERVGYEPCVVLVSSAADGEGKSLVARALARALAVQTPGRVGLVSLQPEMSAPAGPGWRELLESGQMPAGTDTDGLWELAAGGGALAASSDVALFRIDAVAQAVQALRAHRALVLVDGPSLAACGALVPQVDQILLVVNSQRTTDRALSKAMQAANVAPERVAGVVLNRQASVPGWLRGT</sequence>